<dbReference type="Proteomes" id="UP000215316">
    <property type="component" value="Unassembled WGS sequence"/>
</dbReference>
<feature type="compositionally biased region" description="Low complexity" evidence="1">
    <location>
        <begin position="178"/>
        <end position="191"/>
    </location>
</feature>
<dbReference type="Gene3D" id="3.40.960.10">
    <property type="entry name" value="VSR Endonuclease"/>
    <property type="match status" value="1"/>
</dbReference>
<dbReference type="OrthoDB" id="5111079at2"/>
<feature type="compositionally biased region" description="Low complexity" evidence="1">
    <location>
        <begin position="124"/>
        <end position="148"/>
    </location>
</feature>
<proteinExistence type="predicted"/>
<feature type="region of interest" description="Disordered" evidence="1">
    <location>
        <begin position="207"/>
        <end position="236"/>
    </location>
</feature>
<dbReference type="Pfam" id="PF14311">
    <property type="entry name" value="DUF4379"/>
    <property type="match status" value="1"/>
</dbReference>
<dbReference type="InterPro" id="IPR025487">
    <property type="entry name" value="DUF4379"/>
</dbReference>
<feature type="domain" description="Treble clef zinc finger" evidence="2">
    <location>
        <begin position="37"/>
        <end position="98"/>
    </location>
</feature>
<protein>
    <recommendedName>
        <fullName evidence="2">Treble clef zinc finger domain-containing protein</fullName>
    </recommendedName>
</protein>
<sequence>MPEPVDAWWARRRWSRGLDVPYPVGTYREAWASFPVLIRQYHPEFNRGITLTQVPPAADVLLTWQCDVGHVFVATPEEQRMRPGRERRRSSWCPDCAEAAAPRTPVLPMADRVRWPGASPLVAGPVAGGSAAPTGSASAGSRPSPADSPRVRRGSRDGMPSARGTGRDRRGKDGTPGGAARAGASATAPAAAPARTASAAAAAAAAPGPAVRRSAPGSAATPARARRSPGVCAKTPDLPVGEPFASACAPPPASAVEERLRQDLAARLEHTPGLNAVRLARPFFEHLEAWPDILLPELRVAIEYDSTGRHGLEHVGRREEADRRKDRALRAAGWEVIRIRTGKLPPLGPYDLCVSGLTRGTVDALLDRLREIRGPLFVDAYLREAPPSAAAG</sequence>
<dbReference type="AlphaFoldDB" id="A0A225C8X0"/>
<feature type="region of interest" description="Disordered" evidence="1">
    <location>
        <begin position="124"/>
        <end position="191"/>
    </location>
</feature>
<feature type="compositionally biased region" description="Low complexity" evidence="1">
    <location>
        <begin position="207"/>
        <end position="223"/>
    </location>
</feature>
<dbReference type="RefSeq" id="WP_094128621.1">
    <property type="nucleotide sequence ID" value="NZ_CP040788.1"/>
</dbReference>
<gene>
    <name evidence="3" type="ORF">B5P24_09435</name>
</gene>
<comment type="caution">
    <text evidence="3">The sequence shown here is derived from an EMBL/GenBank/DDBJ whole genome shotgun (WGS) entry which is preliminary data.</text>
</comment>
<organism evidence="3 4">
    <name type="scientific">Clavibacter tessellarius</name>
    <dbReference type="NCBI Taxonomy" id="31965"/>
    <lineage>
        <taxon>Bacteria</taxon>
        <taxon>Bacillati</taxon>
        <taxon>Actinomycetota</taxon>
        <taxon>Actinomycetes</taxon>
        <taxon>Micrococcales</taxon>
        <taxon>Microbacteriaceae</taxon>
        <taxon>Clavibacter</taxon>
    </lineage>
</organism>
<dbReference type="EMBL" id="MZMQ01000001">
    <property type="protein sequence ID" value="OQJ63197.1"/>
    <property type="molecule type" value="Genomic_DNA"/>
</dbReference>
<accession>A0A225C8X0</accession>
<keyword evidence="4" id="KW-1185">Reference proteome</keyword>
<evidence type="ECO:0000313" key="3">
    <source>
        <dbReference type="EMBL" id="OQJ63197.1"/>
    </source>
</evidence>
<evidence type="ECO:0000259" key="2">
    <source>
        <dbReference type="Pfam" id="PF14311"/>
    </source>
</evidence>
<evidence type="ECO:0000256" key="1">
    <source>
        <dbReference type="SAM" id="MobiDB-lite"/>
    </source>
</evidence>
<evidence type="ECO:0000313" key="4">
    <source>
        <dbReference type="Proteomes" id="UP000215316"/>
    </source>
</evidence>
<reference evidence="3" key="1">
    <citation type="submission" date="2017-08" db="EMBL/GenBank/DDBJ databases">
        <title>Genomes of multiple Clavibacter strains from different subspecies.</title>
        <authorList>
            <person name="Yuan X.-K."/>
            <person name="Li X.-S."/>
            <person name="Nie J."/>
            <person name="De Boer S.H."/>
        </authorList>
    </citation>
    <scope>NUCLEOTIDE SEQUENCE [LARGE SCALE GENOMIC DNA]</scope>
    <source>
        <strain evidence="3">ATCC 33566</strain>
    </source>
</reference>
<name>A0A225C8X0_9MICO</name>